<evidence type="ECO:0000313" key="9">
    <source>
        <dbReference type="Proteomes" id="UP000581135"/>
    </source>
</evidence>
<dbReference type="PROSITE" id="PS50893">
    <property type="entry name" value="ABC_TRANSPORTER_2"/>
    <property type="match status" value="1"/>
</dbReference>
<dbReference type="Gene3D" id="3.40.50.300">
    <property type="entry name" value="P-loop containing nucleotide triphosphate hydrolases"/>
    <property type="match status" value="2"/>
</dbReference>
<evidence type="ECO:0000259" key="6">
    <source>
        <dbReference type="PROSITE" id="PS50893"/>
    </source>
</evidence>
<dbReference type="PANTHER" id="PTHR43394:SF1">
    <property type="entry name" value="ATP-BINDING CASSETTE SUB-FAMILY B MEMBER 10, MITOCHONDRIAL"/>
    <property type="match status" value="1"/>
</dbReference>
<organism evidence="8 9">
    <name type="scientific">Limibacillus halophilus</name>
    <dbReference type="NCBI Taxonomy" id="1579333"/>
    <lineage>
        <taxon>Bacteria</taxon>
        <taxon>Pseudomonadati</taxon>
        <taxon>Pseudomonadota</taxon>
        <taxon>Alphaproteobacteria</taxon>
        <taxon>Rhodospirillales</taxon>
        <taxon>Rhodovibrionaceae</taxon>
        <taxon>Limibacillus</taxon>
    </lineage>
</organism>
<keyword evidence="3 5" id="KW-1133">Transmembrane helix</keyword>
<proteinExistence type="predicted"/>
<evidence type="ECO:0000256" key="5">
    <source>
        <dbReference type="SAM" id="Phobius"/>
    </source>
</evidence>
<dbReference type="PANTHER" id="PTHR43394">
    <property type="entry name" value="ATP-DEPENDENT PERMEASE MDL1, MITOCHONDRIAL"/>
    <property type="match status" value="1"/>
</dbReference>
<protein>
    <submittedName>
        <fullName evidence="8">Putative ABC transport system ATP-binding protein</fullName>
    </submittedName>
</protein>
<dbReference type="SUPFAM" id="SSF90123">
    <property type="entry name" value="ABC transporter transmembrane region"/>
    <property type="match status" value="1"/>
</dbReference>
<evidence type="ECO:0000313" key="8">
    <source>
        <dbReference type="EMBL" id="MBB3063897.1"/>
    </source>
</evidence>
<dbReference type="GO" id="GO:0140359">
    <property type="term" value="F:ABC-type transporter activity"/>
    <property type="evidence" value="ECO:0007669"/>
    <property type="project" value="InterPro"/>
</dbReference>
<sequence length="931" mass="103605">MTAVAAMVTLQHWKAFLGDVAQPMDQNLFRYIWRHSKHYQIRVLCLVLLSMPFYYVSLDLPKQIVNQGIEGQGFTGPDDTQPYFSIHIPYSQEIFGQTVTMFDGLELGQMDALLVLSFVFLGLVIVNGYFKYVINTRKGQMGERMLRRLRYQLSDRLLRFPLPYMRKVKQAEVATMIKDEVEPLGGFIGEAFVNPVFLGGQALTAMAFILAQSWILGSVAAAVVIFQAALIPKLRIPILRLGRQRQLTARELAGRLGETIAGATEVHAHDTSNYERAELVSRLARIYDIRYEIYRRKFFVKFLNNFLAQVTPFIFYVVGGVLAIAGELDIGALVAVIAAYKDLPSPIKELIDWDQRRQDVQIKYEQVIEQFAPPVLIDPQRQDPDAEGPAKLEGQIELRGVAVVDDSDRRLLDAISFTAALTEHVAVVGPGGGGKEYLPLVVAGLEPISTGHASIGGHELGALPQAVTGRRLGYVAADAHFFAGSLRRNLLYGLLHKPLRPPEREPAAQRAAEADRLEAQRAGNPYFDFEADWVDYEAAGARDAQELDQRLLEAIQTVELEEDLYRFGLLARFNPEEHTDLADQILSARQALAESLHADGHDDLIVRFDPGSFNPNASLAENLLFGSPLDARFEPDQLLAQASMKEAVEAEALEGDLEAVGLEIARTMVEIFADLPPGHPFFEQFSFIDAEELPEFRSLVGRQEKGGMGGLTPEDRGRLMRIALDYVEARHRLGLISPERAERIVRTRKRFADLLAKDNGLGVAFYEPGTYNPAATLQDNVLFGRLAFGQAQGEETVQDAIIKVLDDQGLRERVIELGMTYDVGVAGKRLNNGQKQKAALARSLVKRPDLLVLNEALAALDSASQRRILERVLETRKGQGVFWSLYRPDFADAFDKILVLEEGRLVEQGSFADLNKDGQKLRLLLETSGAA</sequence>
<evidence type="ECO:0000256" key="2">
    <source>
        <dbReference type="ARBA" id="ARBA00022692"/>
    </source>
</evidence>
<keyword evidence="8" id="KW-0547">Nucleotide-binding</keyword>
<dbReference type="PROSITE" id="PS50929">
    <property type="entry name" value="ABC_TM1F"/>
    <property type="match status" value="1"/>
</dbReference>
<dbReference type="AlphaFoldDB" id="A0A839SLX1"/>
<dbReference type="GO" id="GO:0005886">
    <property type="term" value="C:plasma membrane"/>
    <property type="evidence" value="ECO:0007669"/>
    <property type="project" value="UniProtKB-SubCell"/>
</dbReference>
<dbReference type="GO" id="GO:0005524">
    <property type="term" value="F:ATP binding"/>
    <property type="evidence" value="ECO:0007669"/>
    <property type="project" value="UniProtKB-KW"/>
</dbReference>
<keyword evidence="4 5" id="KW-0472">Membrane</keyword>
<evidence type="ECO:0000256" key="1">
    <source>
        <dbReference type="ARBA" id="ARBA00004651"/>
    </source>
</evidence>
<dbReference type="RefSeq" id="WP_183414708.1">
    <property type="nucleotide sequence ID" value="NZ_JACHXA010000001.1"/>
</dbReference>
<comment type="caution">
    <text evidence="8">The sequence shown here is derived from an EMBL/GenBank/DDBJ whole genome shotgun (WGS) entry which is preliminary data.</text>
</comment>
<reference evidence="8 9" key="1">
    <citation type="submission" date="2020-08" db="EMBL/GenBank/DDBJ databases">
        <title>Genomic Encyclopedia of Type Strains, Phase III (KMG-III): the genomes of soil and plant-associated and newly described type strains.</title>
        <authorList>
            <person name="Whitman W."/>
        </authorList>
    </citation>
    <scope>NUCLEOTIDE SEQUENCE [LARGE SCALE GENOMIC DNA]</scope>
    <source>
        <strain evidence="8 9">CECT 8803</strain>
    </source>
</reference>
<feature type="transmembrane region" description="Helical" evidence="5">
    <location>
        <begin position="207"/>
        <end position="231"/>
    </location>
</feature>
<dbReference type="InterPro" id="IPR027417">
    <property type="entry name" value="P-loop_NTPase"/>
</dbReference>
<feature type="transmembrane region" description="Helical" evidence="5">
    <location>
        <begin position="39"/>
        <end position="56"/>
    </location>
</feature>
<evidence type="ECO:0000259" key="7">
    <source>
        <dbReference type="PROSITE" id="PS50929"/>
    </source>
</evidence>
<feature type="transmembrane region" description="Helical" evidence="5">
    <location>
        <begin position="112"/>
        <end position="134"/>
    </location>
</feature>
<dbReference type="Proteomes" id="UP000581135">
    <property type="component" value="Unassembled WGS sequence"/>
</dbReference>
<keyword evidence="8" id="KW-0067">ATP-binding</keyword>
<feature type="transmembrane region" description="Helical" evidence="5">
    <location>
        <begin position="313"/>
        <end position="340"/>
    </location>
</feature>
<dbReference type="CDD" id="cd07346">
    <property type="entry name" value="ABC_6TM_exporters"/>
    <property type="match status" value="1"/>
</dbReference>
<dbReference type="InterPro" id="IPR011527">
    <property type="entry name" value="ABC1_TM_dom"/>
</dbReference>
<accession>A0A839SLX1</accession>
<keyword evidence="2 5" id="KW-0812">Transmembrane</keyword>
<dbReference type="Pfam" id="PF00664">
    <property type="entry name" value="ABC_membrane"/>
    <property type="match status" value="1"/>
</dbReference>
<dbReference type="SUPFAM" id="SSF52540">
    <property type="entry name" value="P-loop containing nucleoside triphosphate hydrolases"/>
    <property type="match status" value="1"/>
</dbReference>
<comment type="subcellular location">
    <subcellularLocation>
        <location evidence="1">Cell membrane</location>
        <topology evidence="1">Multi-pass membrane protein</topology>
    </subcellularLocation>
</comment>
<dbReference type="Gene3D" id="1.20.1560.10">
    <property type="entry name" value="ABC transporter type 1, transmembrane domain"/>
    <property type="match status" value="1"/>
</dbReference>
<feature type="domain" description="ABC transmembrane type-1" evidence="7">
    <location>
        <begin position="109"/>
        <end position="339"/>
    </location>
</feature>
<keyword evidence="9" id="KW-1185">Reference proteome</keyword>
<evidence type="ECO:0000256" key="3">
    <source>
        <dbReference type="ARBA" id="ARBA00022989"/>
    </source>
</evidence>
<dbReference type="InterPro" id="IPR036640">
    <property type="entry name" value="ABC1_TM_sf"/>
</dbReference>
<dbReference type="GO" id="GO:0016887">
    <property type="term" value="F:ATP hydrolysis activity"/>
    <property type="evidence" value="ECO:0007669"/>
    <property type="project" value="InterPro"/>
</dbReference>
<name>A0A839SLX1_9PROT</name>
<feature type="domain" description="ABC transporter" evidence="6">
    <location>
        <begin position="396"/>
        <end position="927"/>
    </location>
</feature>
<dbReference type="EMBL" id="JACHXA010000001">
    <property type="protein sequence ID" value="MBB3063897.1"/>
    <property type="molecule type" value="Genomic_DNA"/>
</dbReference>
<dbReference type="InterPro" id="IPR039421">
    <property type="entry name" value="Type_1_exporter"/>
</dbReference>
<evidence type="ECO:0000256" key="4">
    <source>
        <dbReference type="ARBA" id="ARBA00023136"/>
    </source>
</evidence>
<gene>
    <name evidence="8" type="ORF">FHR98_000162</name>
</gene>
<dbReference type="InterPro" id="IPR003439">
    <property type="entry name" value="ABC_transporter-like_ATP-bd"/>
</dbReference>